<feature type="compositionally biased region" description="Polar residues" evidence="7">
    <location>
        <begin position="184"/>
        <end position="197"/>
    </location>
</feature>
<dbReference type="AlphaFoldDB" id="G8ZXI9"/>
<keyword evidence="10" id="KW-1185">Reference proteome</keyword>
<dbReference type="EMBL" id="HE616747">
    <property type="protein sequence ID" value="CCE93333.1"/>
    <property type="molecule type" value="Genomic_DNA"/>
</dbReference>
<dbReference type="OrthoDB" id="20729at2759"/>
<evidence type="ECO:0000256" key="7">
    <source>
        <dbReference type="SAM" id="MobiDB-lite"/>
    </source>
</evidence>
<evidence type="ECO:0000259" key="8">
    <source>
        <dbReference type="PROSITE" id="PS50103"/>
    </source>
</evidence>
<feature type="region of interest" description="Disordered" evidence="7">
    <location>
        <begin position="357"/>
        <end position="418"/>
    </location>
</feature>
<accession>G8ZXI9</accession>
<evidence type="ECO:0000313" key="10">
    <source>
        <dbReference type="Proteomes" id="UP000005627"/>
    </source>
</evidence>
<evidence type="ECO:0000256" key="6">
    <source>
        <dbReference type="PROSITE-ProRule" id="PRU00723"/>
    </source>
</evidence>
<dbReference type="KEGG" id="tdl:TDEL_0F05220"/>
<dbReference type="SMART" id="SM00356">
    <property type="entry name" value="ZnF_C3H1"/>
    <property type="match status" value="1"/>
</dbReference>
<name>G8ZXI9_TORDE</name>
<gene>
    <name evidence="9" type="primary">TDEL0F05220</name>
    <name evidence="9" type="ORF">TDEL_0F05220</name>
</gene>
<keyword evidence="4 6" id="KW-0862">Zinc</keyword>
<dbReference type="GO" id="GO:0005634">
    <property type="term" value="C:nucleus"/>
    <property type="evidence" value="ECO:0007669"/>
    <property type="project" value="UniProtKB-SubCell"/>
</dbReference>
<dbReference type="PROSITE" id="PS50103">
    <property type="entry name" value="ZF_C3H1"/>
    <property type="match status" value="1"/>
</dbReference>
<reference evidence="9 10" key="1">
    <citation type="journal article" date="2011" name="Proc. Natl. Acad. Sci. U.S.A.">
        <title>Evolutionary erosion of yeast sex chromosomes by mating-type switching accidents.</title>
        <authorList>
            <person name="Gordon J.L."/>
            <person name="Armisen D."/>
            <person name="Proux-Wera E."/>
            <person name="Oheigeartaigh S.S."/>
            <person name="Byrne K.P."/>
            <person name="Wolfe K.H."/>
        </authorList>
    </citation>
    <scope>NUCLEOTIDE SEQUENCE [LARGE SCALE GENOMIC DNA]</scope>
    <source>
        <strain evidence="10">ATCC 10662 / CBS 1146 / NBRC 0425 / NCYC 2629 / NRRL Y-866</strain>
    </source>
</reference>
<keyword evidence="2 6" id="KW-0479">Metal-binding</keyword>
<dbReference type="PANTHER" id="PTHR46527">
    <property type="entry name" value="NUCLEOPORIN-LIKE PROTEIN 2"/>
    <property type="match status" value="1"/>
</dbReference>
<dbReference type="Pfam" id="PF00642">
    <property type="entry name" value="zf-CCCH"/>
    <property type="match status" value="1"/>
</dbReference>
<dbReference type="InterPro" id="IPR000571">
    <property type="entry name" value="Znf_CCCH"/>
</dbReference>
<feature type="compositionally biased region" description="Low complexity" evidence="7">
    <location>
        <begin position="198"/>
        <end position="227"/>
    </location>
</feature>
<dbReference type="GeneID" id="11504204"/>
<keyword evidence="5" id="KW-0539">Nucleus</keyword>
<keyword evidence="3 6" id="KW-0863">Zinc-finger</keyword>
<dbReference type="HOGENOM" id="CLU_456507_0_0_1"/>
<feature type="region of interest" description="Disordered" evidence="7">
    <location>
        <begin position="184"/>
        <end position="247"/>
    </location>
</feature>
<feature type="compositionally biased region" description="Low complexity" evidence="7">
    <location>
        <begin position="439"/>
        <end position="476"/>
    </location>
</feature>
<evidence type="ECO:0000256" key="2">
    <source>
        <dbReference type="ARBA" id="ARBA00022723"/>
    </source>
</evidence>
<dbReference type="GO" id="GO:0008270">
    <property type="term" value="F:zinc ion binding"/>
    <property type="evidence" value="ECO:0007669"/>
    <property type="project" value="UniProtKB-KW"/>
</dbReference>
<feature type="zinc finger region" description="C3H1-type" evidence="6">
    <location>
        <begin position="6"/>
        <end position="33"/>
    </location>
</feature>
<dbReference type="InterPro" id="IPR036855">
    <property type="entry name" value="Znf_CCCH_sf"/>
</dbReference>
<feature type="compositionally biased region" description="Polar residues" evidence="7">
    <location>
        <begin position="358"/>
        <end position="416"/>
    </location>
</feature>
<organism evidence="9 10">
    <name type="scientific">Torulaspora delbrueckii</name>
    <name type="common">Yeast</name>
    <name type="synonym">Candida colliculosa</name>
    <dbReference type="NCBI Taxonomy" id="4950"/>
    <lineage>
        <taxon>Eukaryota</taxon>
        <taxon>Fungi</taxon>
        <taxon>Dikarya</taxon>
        <taxon>Ascomycota</taxon>
        <taxon>Saccharomycotina</taxon>
        <taxon>Saccharomycetes</taxon>
        <taxon>Saccharomycetales</taxon>
        <taxon>Saccharomycetaceae</taxon>
        <taxon>Torulaspora</taxon>
    </lineage>
</organism>
<dbReference type="Proteomes" id="UP000005627">
    <property type="component" value="Chromosome 6"/>
</dbReference>
<evidence type="ECO:0000256" key="4">
    <source>
        <dbReference type="ARBA" id="ARBA00022833"/>
    </source>
</evidence>
<dbReference type="InterPro" id="IPR051767">
    <property type="entry name" value="Nucleoporin_NUP42"/>
</dbReference>
<evidence type="ECO:0000313" key="9">
    <source>
        <dbReference type="EMBL" id="CCE93333.1"/>
    </source>
</evidence>
<proteinExistence type="predicted"/>
<protein>
    <recommendedName>
        <fullName evidence="8">C3H1-type domain-containing protein</fullName>
    </recommendedName>
</protein>
<feature type="region of interest" description="Disordered" evidence="7">
    <location>
        <begin position="436"/>
        <end position="497"/>
    </location>
</feature>
<dbReference type="SUPFAM" id="SSF90229">
    <property type="entry name" value="CCCH zinc finger"/>
    <property type="match status" value="1"/>
</dbReference>
<dbReference type="PANTHER" id="PTHR46527:SF1">
    <property type="entry name" value="NUCLEOPORIN NUP42"/>
    <property type="match status" value="1"/>
</dbReference>
<evidence type="ECO:0000256" key="1">
    <source>
        <dbReference type="ARBA" id="ARBA00004123"/>
    </source>
</evidence>
<evidence type="ECO:0000256" key="3">
    <source>
        <dbReference type="ARBA" id="ARBA00022771"/>
    </source>
</evidence>
<feature type="domain" description="C3H1-type" evidence="8">
    <location>
        <begin position="6"/>
        <end position="33"/>
    </location>
</feature>
<sequence length="528" mass="54945">MAYYNNTSNIPCKYFQQGKCNRGNSCKYAHVYANNNSAKQDSGTAMSEADLYKSFINANSFSKIEKTVINDLKDSELFQKSPLSSAYSYGPPCAVNLVQDRDLSAEEARFQFYQARQNGTSNQYEVEMSARGKDMEKCFSHIRSHPDWAARFMQKSTRELKETGQLTMKSGFINFPLDLSGQSGSTMNTSSTFGQNPFTQTSSTFGSTSGAFGQGTSQNNSQPFSSGGTSGAFGGPSSTGQGLGGVFGKPNFGGSSSAFGAQPAANTFNAFGSSMTTQATAPSGSVFGQPQFGSGQATGSAFGAPKFGNTSVAGNTFGGQSGSAFGTPSFGSSQKFTAASTANSPFSSLQNNAAANNSLGESAQSSSPFGSLQNKSSGTSNTSPFASLQKDNTPGITASPFASLQNGKNTMNSGNAFGQPANANAIPFGNMNTTNTFGSQANGTSSFSNSSAFNNGARSPFAQNTTASTTSMPMTTNGTVPKFAQGLPSKEDSLKTEDLDKQTLEQFQASAFTLGKVPDVPPPLALVS</sequence>
<dbReference type="STRING" id="1076872.G8ZXI9"/>
<dbReference type="Gene3D" id="1.20.120.1350">
    <property type="entry name" value="Pneumovirus matrix protein 2 (M2), zinc-binding domain"/>
    <property type="match status" value="1"/>
</dbReference>
<dbReference type="eggNOG" id="KOG0845">
    <property type="taxonomic scope" value="Eukaryota"/>
</dbReference>
<evidence type="ECO:0000256" key="5">
    <source>
        <dbReference type="ARBA" id="ARBA00023242"/>
    </source>
</evidence>
<dbReference type="InParanoid" id="G8ZXI9"/>
<dbReference type="RefSeq" id="XP_003682544.1">
    <property type="nucleotide sequence ID" value="XM_003682496.1"/>
</dbReference>
<comment type="subcellular location">
    <subcellularLocation>
        <location evidence="1">Nucleus</location>
    </subcellularLocation>
</comment>